<evidence type="ECO:0000256" key="3">
    <source>
        <dbReference type="ARBA" id="ARBA00023163"/>
    </source>
</evidence>
<dbReference type="Gene3D" id="3.40.1410.10">
    <property type="entry name" value="Chorismate lyase-like"/>
    <property type="match status" value="1"/>
</dbReference>
<evidence type="ECO:0000256" key="2">
    <source>
        <dbReference type="ARBA" id="ARBA00023125"/>
    </source>
</evidence>
<dbReference type="Proteomes" id="UP001238334">
    <property type="component" value="Chromosome"/>
</dbReference>
<keyword evidence="2" id="KW-0238">DNA-binding</keyword>
<dbReference type="GO" id="GO:0003677">
    <property type="term" value="F:DNA binding"/>
    <property type="evidence" value="ECO:0007669"/>
    <property type="project" value="UniProtKB-KW"/>
</dbReference>
<dbReference type="Pfam" id="PF00392">
    <property type="entry name" value="GntR"/>
    <property type="match status" value="1"/>
</dbReference>
<dbReference type="Pfam" id="PF07702">
    <property type="entry name" value="UTRA"/>
    <property type="match status" value="1"/>
</dbReference>
<name>A0A9Y2KWT3_9RHOB</name>
<dbReference type="SUPFAM" id="SSF46785">
    <property type="entry name" value="Winged helix' DNA-binding domain"/>
    <property type="match status" value="1"/>
</dbReference>
<dbReference type="PRINTS" id="PR00035">
    <property type="entry name" value="HTHGNTR"/>
</dbReference>
<dbReference type="PROSITE" id="PS50949">
    <property type="entry name" value="HTH_GNTR"/>
    <property type="match status" value="1"/>
</dbReference>
<keyword evidence="3" id="KW-0804">Transcription</keyword>
<dbReference type="SMART" id="SM00866">
    <property type="entry name" value="UTRA"/>
    <property type="match status" value="1"/>
</dbReference>
<dbReference type="CDD" id="cd07377">
    <property type="entry name" value="WHTH_GntR"/>
    <property type="match status" value="1"/>
</dbReference>
<dbReference type="EMBL" id="CP127247">
    <property type="protein sequence ID" value="WIY24575.1"/>
    <property type="molecule type" value="Genomic_DNA"/>
</dbReference>
<keyword evidence="6" id="KW-1185">Reference proteome</keyword>
<dbReference type="InterPro" id="IPR028978">
    <property type="entry name" value="Chorismate_lyase_/UTRA_dom_sf"/>
</dbReference>
<dbReference type="KEGG" id="ppso:QPJ95_18940"/>
<protein>
    <submittedName>
        <fullName evidence="5">GntR family transcriptional regulator</fullName>
    </submittedName>
</protein>
<organism evidence="5 6">
    <name type="scientific">Parasedimentitalea psychrophila</name>
    <dbReference type="NCBI Taxonomy" id="2997337"/>
    <lineage>
        <taxon>Bacteria</taxon>
        <taxon>Pseudomonadati</taxon>
        <taxon>Pseudomonadota</taxon>
        <taxon>Alphaproteobacteria</taxon>
        <taxon>Rhodobacterales</taxon>
        <taxon>Paracoccaceae</taxon>
        <taxon>Parasedimentitalea</taxon>
    </lineage>
</organism>
<accession>A0A9Y2KWT3</accession>
<dbReference type="SUPFAM" id="SSF64288">
    <property type="entry name" value="Chorismate lyase-like"/>
    <property type="match status" value="1"/>
</dbReference>
<dbReference type="GO" id="GO:0003700">
    <property type="term" value="F:DNA-binding transcription factor activity"/>
    <property type="evidence" value="ECO:0007669"/>
    <property type="project" value="InterPro"/>
</dbReference>
<evidence type="ECO:0000313" key="5">
    <source>
        <dbReference type="EMBL" id="WIY24575.1"/>
    </source>
</evidence>
<gene>
    <name evidence="5" type="ORF">QPJ95_18940</name>
</gene>
<evidence type="ECO:0000259" key="4">
    <source>
        <dbReference type="PROSITE" id="PS50949"/>
    </source>
</evidence>
<dbReference type="GO" id="GO:0045892">
    <property type="term" value="P:negative regulation of DNA-templated transcription"/>
    <property type="evidence" value="ECO:0007669"/>
    <property type="project" value="TreeGrafter"/>
</dbReference>
<keyword evidence="1" id="KW-0805">Transcription regulation</keyword>
<dbReference type="AlphaFoldDB" id="A0A9Y2KWT3"/>
<dbReference type="InterPro" id="IPR011663">
    <property type="entry name" value="UTRA"/>
</dbReference>
<dbReference type="PANTHER" id="PTHR44846">
    <property type="entry name" value="MANNOSYL-D-GLYCERATE TRANSPORT/METABOLISM SYSTEM REPRESSOR MNGR-RELATED"/>
    <property type="match status" value="1"/>
</dbReference>
<evidence type="ECO:0000256" key="1">
    <source>
        <dbReference type="ARBA" id="ARBA00023015"/>
    </source>
</evidence>
<dbReference type="InterPro" id="IPR000524">
    <property type="entry name" value="Tscrpt_reg_HTH_GntR"/>
</dbReference>
<proteinExistence type="predicted"/>
<dbReference type="RefSeq" id="WP_270919022.1">
    <property type="nucleotide sequence ID" value="NZ_CP127247.1"/>
</dbReference>
<dbReference type="SMART" id="SM00345">
    <property type="entry name" value="HTH_GNTR"/>
    <property type="match status" value="1"/>
</dbReference>
<dbReference type="PANTHER" id="PTHR44846:SF1">
    <property type="entry name" value="MANNOSYL-D-GLYCERATE TRANSPORT_METABOLISM SYSTEM REPRESSOR MNGR-RELATED"/>
    <property type="match status" value="1"/>
</dbReference>
<sequence length="251" mass="27541">MSATESQILDYLKVTLNAQVSSASKYVALSNAIKLAVEEKILPPESNLPSERKMADFLGVSRITVRNSINALASAGTLVRRQGAKTSVANKVRKNISNLIGFSEDIRSRGMRPGMRVLRAETAKPTDLEREKLQLNDGEEVVRMHRIRLANDRPIAIEVAVLPLSVVKSPDALGPSLYASLDAMGVLPDNGIQRISAETLNAVDAELLETRPGTPILVVERCCKTVDGKPIEYTITQYNAEIFDFVNELQR</sequence>
<dbReference type="InterPro" id="IPR050679">
    <property type="entry name" value="Bact_HTH_transcr_reg"/>
</dbReference>
<reference evidence="5 6" key="1">
    <citation type="submission" date="2023-06" db="EMBL/GenBank/DDBJ databases">
        <title>Parasedimentitalea psychrophila sp. nov., a psychrophilic bacterium isolated from deep-sea sediment.</title>
        <authorList>
            <person name="Li A."/>
        </authorList>
    </citation>
    <scope>NUCLEOTIDE SEQUENCE [LARGE SCALE GENOMIC DNA]</scope>
    <source>
        <strain evidence="5 6">QS115</strain>
    </source>
</reference>
<evidence type="ECO:0000313" key="6">
    <source>
        <dbReference type="Proteomes" id="UP001238334"/>
    </source>
</evidence>
<feature type="domain" description="HTH gntR-type" evidence="4">
    <location>
        <begin position="23"/>
        <end position="91"/>
    </location>
</feature>
<dbReference type="InterPro" id="IPR036390">
    <property type="entry name" value="WH_DNA-bd_sf"/>
</dbReference>
<dbReference type="Gene3D" id="1.10.10.10">
    <property type="entry name" value="Winged helix-like DNA-binding domain superfamily/Winged helix DNA-binding domain"/>
    <property type="match status" value="1"/>
</dbReference>
<dbReference type="InterPro" id="IPR036388">
    <property type="entry name" value="WH-like_DNA-bd_sf"/>
</dbReference>